<evidence type="ECO:0000256" key="7">
    <source>
        <dbReference type="SAM" id="Phobius"/>
    </source>
</evidence>
<accession>A0A1T5HHB8</accession>
<feature type="transmembrane region" description="Helical" evidence="7">
    <location>
        <begin position="350"/>
        <end position="368"/>
    </location>
</feature>
<dbReference type="GO" id="GO:0005886">
    <property type="term" value="C:plasma membrane"/>
    <property type="evidence" value="ECO:0007669"/>
    <property type="project" value="UniProtKB-SubCell"/>
</dbReference>
<protein>
    <submittedName>
        <fullName evidence="8">Predicted arabinose efflux permease, MFS family</fullName>
    </submittedName>
</protein>
<evidence type="ECO:0000313" key="9">
    <source>
        <dbReference type="Proteomes" id="UP000190897"/>
    </source>
</evidence>
<organism evidence="8 9">
    <name type="scientific">Dyadobacter psychrophilus</name>
    <dbReference type="NCBI Taxonomy" id="651661"/>
    <lineage>
        <taxon>Bacteria</taxon>
        <taxon>Pseudomonadati</taxon>
        <taxon>Bacteroidota</taxon>
        <taxon>Cytophagia</taxon>
        <taxon>Cytophagales</taxon>
        <taxon>Spirosomataceae</taxon>
        <taxon>Dyadobacter</taxon>
    </lineage>
</organism>
<dbReference type="AlphaFoldDB" id="A0A1T5HHB8"/>
<dbReference type="SUPFAM" id="SSF103473">
    <property type="entry name" value="MFS general substrate transporter"/>
    <property type="match status" value="1"/>
</dbReference>
<evidence type="ECO:0000256" key="5">
    <source>
        <dbReference type="ARBA" id="ARBA00022989"/>
    </source>
</evidence>
<dbReference type="Proteomes" id="UP000190897">
    <property type="component" value="Unassembled WGS sequence"/>
</dbReference>
<dbReference type="InterPro" id="IPR036259">
    <property type="entry name" value="MFS_trans_sf"/>
</dbReference>
<evidence type="ECO:0000256" key="1">
    <source>
        <dbReference type="ARBA" id="ARBA00004651"/>
    </source>
</evidence>
<evidence type="ECO:0000313" key="8">
    <source>
        <dbReference type="EMBL" id="SKC19931.1"/>
    </source>
</evidence>
<feature type="transmembrane region" description="Helical" evidence="7">
    <location>
        <begin position="63"/>
        <end position="87"/>
    </location>
</feature>
<dbReference type="GO" id="GO:0022857">
    <property type="term" value="F:transmembrane transporter activity"/>
    <property type="evidence" value="ECO:0007669"/>
    <property type="project" value="InterPro"/>
</dbReference>
<feature type="transmembrane region" description="Helical" evidence="7">
    <location>
        <begin position="230"/>
        <end position="254"/>
    </location>
</feature>
<reference evidence="9" key="1">
    <citation type="submission" date="2017-02" db="EMBL/GenBank/DDBJ databases">
        <authorList>
            <person name="Varghese N."/>
            <person name="Submissions S."/>
        </authorList>
    </citation>
    <scope>NUCLEOTIDE SEQUENCE [LARGE SCALE GENOMIC DNA]</scope>
    <source>
        <strain evidence="9">DSM 22270</strain>
    </source>
</reference>
<dbReference type="Pfam" id="PF07690">
    <property type="entry name" value="MFS_1"/>
    <property type="match status" value="1"/>
</dbReference>
<feature type="transmembrane region" description="Helical" evidence="7">
    <location>
        <begin position="275"/>
        <end position="301"/>
    </location>
</feature>
<evidence type="ECO:0000256" key="3">
    <source>
        <dbReference type="ARBA" id="ARBA00022475"/>
    </source>
</evidence>
<feature type="transmembrane region" description="Helical" evidence="7">
    <location>
        <begin position="38"/>
        <end position="56"/>
    </location>
</feature>
<feature type="transmembrane region" description="Helical" evidence="7">
    <location>
        <begin position="160"/>
        <end position="180"/>
    </location>
</feature>
<dbReference type="EMBL" id="FUZA01000015">
    <property type="protein sequence ID" value="SKC19931.1"/>
    <property type="molecule type" value="Genomic_DNA"/>
</dbReference>
<keyword evidence="3" id="KW-1003">Cell membrane</keyword>
<evidence type="ECO:0000256" key="4">
    <source>
        <dbReference type="ARBA" id="ARBA00022692"/>
    </source>
</evidence>
<keyword evidence="6 7" id="KW-0472">Membrane</keyword>
<dbReference type="Gene3D" id="1.20.1250.20">
    <property type="entry name" value="MFS general substrate transporter like domains"/>
    <property type="match status" value="2"/>
</dbReference>
<sequence length="377" mass="40541">MRKNIAEMKLPMYASFSLSFALMGDAFLYSFLPVNASSIHVPIIWIGTILSINRFTRILLNPLILRVFSLVGFRIPIIVAATVSVLATAGYGAGFGIVTLVLLRILWGISYSVLRVGAITYAMDYPKKGLALGMSQSIIESGPLLALLVGPLLFEVISPSSIFLVIALLSTPGICLAFKLKERDSLRARPFNFKLSFPSVFNRLAFLAAFAVEGMLVVLIGALLMDAHPYWSAVEITAAAAGFLIFRRICSLLISPFAGWSADRFGLANIYSGSILLICMGLLLATSGWVMPGLILVFTFYNVNASLAAGAASAGKDDVTRAVSINATFRDAGSAFGALAGGFLLANNDVSLIFTALTLLLIVHTWVYHKRTKTLLV</sequence>
<dbReference type="PANTHER" id="PTHR43414">
    <property type="entry name" value="MULTIDRUG RESISTANCE PROTEIN MDTG"/>
    <property type="match status" value="1"/>
</dbReference>
<evidence type="ECO:0000256" key="6">
    <source>
        <dbReference type="ARBA" id="ARBA00023136"/>
    </source>
</evidence>
<keyword evidence="2" id="KW-0813">Transport</keyword>
<dbReference type="PANTHER" id="PTHR43414:SF6">
    <property type="entry name" value="MULTIDRUG RESISTANCE PROTEIN MDTG"/>
    <property type="match status" value="1"/>
</dbReference>
<comment type="subcellular location">
    <subcellularLocation>
        <location evidence="1">Cell membrane</location>
        <topology evidence="1">Multi-pass membrane protein</topology>
    </subcellularLocation>
</comment>
<feature type="transmembrane region" description="Helical" evidence="7">
    <location>
        <begin position="200"/>
        <end position="224"/>
    </location>
</feature>
<keyword evidence="4 7" id="KW-0812">Transmembrane</keyword>
<proteinExistence type="predicted"/>
<feature type="transmembrane region" description="Helical" evidence="7">
    <location>
        <begin position="12"/>
        <end position="32"/>
    </location>
</feature>
<gene>
    <name evidence="8" type="ORF">SAMN05660293_05559</name>
</gene>
<dbReference type="STRING" id="651661.SAMN05660293_05559"/>
<keyword evidence="5 7" id="KW-1133">Transmembrane helix</keyword>
<dbReference type="InterPro" id="IPR011701">
    <property type="entry name" value="MFS"/>
</dbReference>
<keyword evidence="9" id="KW-1185">Reference proteome</keyword>
<feature type="transmembrane region" description="Helical" evidence="7">
    <location>
        <begin position="130"/>
        <end position="154"/>
    </location>
</feature>
<name>A0A1T5HHB8_9BACT</name>
<feature type="transmembrane region" description="Helical" evidence="7">
    <location>
        <begin position="93"/>
        <end position="118"/>
    </location>
</feature>
<dbReference type="OrthoDB" id="5338069at2"/>
<dbReference type="RefSeq" id="WP_082217975.1">
    <property type="nucleotide sequence ID" value="NZ_FUZA01000015.1"/>
</dbReference>
<evidence type="ECO:0000256" key="2">
    <source>
        <dbReference type="ARBA" id="ARBA00022448"/>
    </source>
</evidence>